<protein>
    <submittedName>
        <fullName evidence="2">DUF5103 domain-containing protein</fullName>
    </submittedName>
</protein>
<dbReference type="Pfam" id="PF17116">
    <property type="entry name" value="T9SS_plug_1st"/>
    <property type="match status" value="1"/>
</dbReference>
<dbReference type="Proteomes" id="UP000249645">
    <property type="component" value="Unassembled WGS sequence"/>
</dbReference>
<reference evidence="2 3" key="1">
    <citation type="submission" date="2017-11" db="EMBL/GenBank/DDBJ databases">
        <title>Infants hospitalized years apart are colonized by the same room-sourced microbial strains.</title>
        <authorList>
            <person name="Brooks B."/>
            <person name="Olm M.R."/>
            <person name="Firek B.A."/>
            <person name="Baker R."/>
            <person name="Thomas B.C."/>
            <person name="Morowitz M.J."/>
            <person name="Banfield J.F."/>
        </authorList>
    </citation>
    <scope>NUCLEOTIDE SEQUENCE [LARGE SCALE GENOMIC DNA]</scope>
    <source>
        <strain evidence="2">S2_009_000_R2_76</strain>
    </source>
</reference>
<evidence type="ECO:0000313" key="2">
    <source>
        <dbReference type="EMBL" id="PZP50523.1"/>
    </source>
</evidence>
<organism evidence="2 3">
    <name type="scientific">Pseudopedobacter saltans</name>
    <dbReference type="NCBI Taxonomy" id="151895"/>
    <lineage>
        <taxon>Bacteria</taxon>
        <taxon>Pseudomonadati</taxon>
        <taxon>Bacteroidota</taxon>
        <taxon>Sphingobacteriia</taxon>
        <taxon>Sphingobacteriales</taxon>
        <taxon>Sphingobacteriaceae</taxon>
        <taxon>Pseudopedobacter</taxon>
    </lineage>
</organism>
<proteinExistence type="predicted"/>
<gene>
    <name evidence="2" type="ORF">DI598_05390</name>
</gene>
<evidence type="ECO:0000259" key="1">
    <source>
        <dbReference type="Pfam" id="PF17116"/>
    </source>
</evidence>
<dbReference type="AlphaFoldDB" id="A0A2W5F6V4"/>
<feature type="domain" description="Type 9 secretion system plug protein N-terminal" evidence="1">
    <location>
        <begin position="31"/>
        <end position="155"/>
    </location>
</feature>
<dbReference type="Gene3D" id="2.60.40.10">
    <property type="entry name" value="Immunoglobulins"/>
    <property type="match status" value="1"/>
</dbReference>
<name>A0A2W5F6V4_9SPHI</name>
<accession>A0A2W5F6V4</accession>
<dbReference type="EMBL" id="QFOI01000064">
    <property type="protein sequence ID" value="PZP50523.1"/>
    <property type="molecule type" value="Genomic_DNA"/>
</dbReference>
<dbReference type="InterPro" id="IPR013783">
    <property type="entry name" value="Ig-like_fold"/>
</dbReference>
<dbReference type="InterPro" id="IPR031345">
    <property type="entry name" value="T9SS_Plug_N"/>
</dbReference>
<sequence>MNRQFYQYVFLFLLVLPNMILAQDETRMSNIKGIVLCKSGDQTSYPIINLGSTNALSLDFDDLSGGIKNYSYTYQLCNADWTPAQLSYFDFIQGFTSNRIMNYKVSSIATTQYTHYALTLPESNFMPTKSGNYILKVFLSGDTSQLAFSRRILIVDNRVSINLALQQPYDVTKMRTHQKLQFSLNNSALQITNPEQQIKVTVLKNYRWDIPITGAQPAFITGSTYNYNGEQDFVIPAGKEYRWLDLTSFRFVSDRIKSIDQNAKPFQVYAMVDRERSNTEYLPYQDYNGFFFIKATEQITPSFQGDYGNVHFVYQNYDKKPFPDQNVYIVGQFNNYVCDQNSLLHYNGDSSYYETNILLKQGYYNYIYVTKPIKNPNAQDDSSITEGDYWETENDYSVLVYYRSLNNRYVELVGFKTINTRGK</sequence>
<evidence type="ECO:0000313" key="3">
    <source>
        <dbReference type="Proteomes" id="UP000249645"/>
    </source>
</evidence>
<comment type="caution">
    <text evidence="2">The sequence shown here is derived from an EMBL/GenBank/DDBJ whole genome shotgun (WGS) entry which is preliminary data.</text>
</comment>